<dbReference type="EMBL" id="JAQQWE010000003">
    <property type="protein sequence ID" value="KAK7959748.1"/>
    <property type="molecule type" value="Genomic_DNA"/>
</dbReference>
<evidence type="ECO:0000256" key="1">
    <source>
        <dbReference type="SAM" id="MobiDB-lite"/>
    </source>
</evidence>
<evidence type="ECO:0000313" key="3">
    <source>
        <dbReference type="Proteomes" id="UP001391051"/>
    </source>
</evidence>
<dbReference type="RefSeq" id="XP_066703451.1">
    <property type="nucleotide sequence ID" value="XM_066840824.1"/>
</dbReference>
<keyword evidence="3" id="KW-1185">Reference proteome</keyword>
<name>A0ABR1QN18_9PEZI</name>
<protein>
    <submittedName>
        <fullName evidence="2">Uncharacterized protein</fullName>
    </submittedName>
</protein>
<dbReference type="Proteomes" id="UP001391051">
    <property type="component" value="Unassembled WGS sequence"/>
</dbReference>
<organism evidence="2 3">
    <name type="scientific">Apiospora aurea</name>
    <dbReference type="NCBI Taxonomy" id="335848"/>
    <lineage>
        <taxon>Eukaryota</taxon>
        <taxon>Fungi</taxon>
        <taxon>Dikarya</taxon>
        <taxon>Ascomycota</taxon>
        <taxon>Pezizomycotina</taxon>
        <taxon>Sordariomycetes</taxon>
        <taxon>Xylariomycetidae</taxon>
        <taxon>Amphisphaeriales</taxon>
        <taxon>Apiosporaceae</taxon>
        <taxon>Apiospora</taxon>
    </lineage>
</organism>
<comment type="caution">
    <text evidence="2">The sequence shown here is derived from an EMBL/GenBank/DDBJ whole genome shotgun (WGS) entry which is preliminary data.</text>
</comment>
<reference evidence="2 3" key="1">
    <citation type="submission" date="2023-01" db="EMBL/GenBank/DDBJ databases">
        <title>Analysis of 21 Apiospora genomes using comparative genomics revels a genus with tremendous synthesis potential of carbohydrate active enzymes and secondary metabolites.</title>
        <authorList>
            <person name="Sorensen T."/>
        </authorList>
    </citation>
    <scope>NUCLEOTIDE SEQUENCE [LARGE SCALE GENOMIC DNA]</scope>
    <source>
        <strain evidence="2 3">CBS 24483</strain>
    </source>
</reference>
<proteinExistence type="predicted"/>
<dbReference type="GeneID" id="92073886"/>
<evidence type="ECO:0000313" key="2">
    <source>
        <dbReference type="EMBL" id="KAK7959748.1"/>
    </source>
</evidence>
<feature type="compositionally biased region" description="Basic and acidic residues" evidence="1">
    <location>
        <begin position="1"/>
        <end position="11"/>
    </location>
</feature>
<accession>A0ABR1QN18</accession>
<feature type="region of interest" description="Disordered" evidence="1">
    <location>
        <begin position="1"/>
        <end position="30"/>
    </location>
</feature>
<sequence>MSQHAAPRDETFPLCTSGLSPTRSSFGVPPWHRNNTLPPFPLPSHSVETTLGADSEKYRVAASYWFQMYKHSQAQLAELSKMQAEGPKHLATYPPSPKTPTSMSLPPEESK</sequence>
<feature type="region of interest" description="Disordered" evidence="1">
    <location>
        <begin position="80"/>
        <end position="111"/>
    </location>
</feature>
<gene>
    <name evidence="2" type="ORF">PG986_004602</name>
</gene>